<evidence type="ECO:0000313" key="9">
    <source>
        <dbReference type="Proteomes" id="UP000295391"/>
    </source>
</evidence>
<dbReference type="PIRSF" id="PIRSF004810">
    <property type="entry name" value="ChrA"/>
    <property type="match status" value="1"/>
</dbReference>
<dbReference type="PANTHER" id="PTHR33567">
    <property type="entry name" value="CHROMATE ION TRANSPORTER (EUROFUNG)"/>
    <property type="match status" value="1"/>
</dbReference>
<dbReference type="InterPro" id="IPR003370">
    <property type="entry name" value="Chromate_transpt"/>
</dbReference>
<evidence type="ECO:0000256" key="3">
    <source>
        <dbReference type="ARBA" id="ARBA00022475"/>
    </source>
</evidence>
<keyword evidence="5 7" id="KW-1133">Transmembrane helix</keyword>
<comment type="caution">
    <text evidence="8">The sequence shown here is derived from an EMBL/GenBank/DDBJ whole genome shotgun (WGS) entry which is preliminary data.</text>
</comment>
<keyword evidence="9" id="KW-1185">Reference proteome</keyword>
<evidence type="ECO:0000256" key="4">
    <source>
        <dbReference type="ARBA" id="ARBA00022692"/>
    </source>
</evidence>
<comment type="subcellular location">
    <subcellularLocation>
        <location evidence="1">Cell membrane</location>
        <topology evidence="1">Multi-pass membrane protein</topology>
    </subcellularLocation>
</comment>
<dbReference type="PANTHER" id="PTHR33567:SF3">
    <property type="entry name" value="CHROMATE ION TRANSPORTER (EUROFUNG)"/>
    <property type="match status" value="1"/>
</dbReference>
<feature type="transmembrane region" description="Helical" evidence="7">
    <location>
        <begin position="256"/>
        <end position="276"/>
    </location>
</feature>
<protein>
    <submittedName>
        <fullName evidence="8">Chromate transporter</fullName>
    </submittedName>
</protein>
<dbReference type="GO" id="GO:0005886">
    <property type="term" value="C:plasma membrane"/>
    <property type="evidence" value="ECO:0007669"/>
    <property type="project" value="UniProtKB-SubCell"/>
</dbReference>
<feature type="transmembrane region" description="Helical" evidence="7">
    <location>
        <begin position="225"/>
        <end position="244"/>
    </location>
</feature>
<feature type="transmembrane region" description="Helical" evidence="7">
    <location>
        <begin position="194"/>
        <end position="213"/>
    </location>
</feature>
<sequence>MRALFEIFSIFLKLGLTSFGGPVAHLGYFRTEFVGKRKWLDDAQYADLVALCQFLPGPASSQVGFAIGIQRGGIMGGIAAFLGFTLPSILLLLGFAAIIPVLQGDMGQGLIRGLKLIAVAIVAHAVLGMAQSLANTTRKAAIAVGALILCVLLTGFVGQIFAIILGAIIGYLILKAPVPTTESNKVETRFASRHAIAIASFFILLIALPLLAASTNQTSFALADIFYRAGALVFGGGHVVLPLLQAEMVPNLMDQNLFLAGYGATQALPGPIFSFASYLGAMASDTPLLGVLIGATAIFVPGFLLTYGTLPIWQGLRTNQIARKALLGTNAAVVGLLAAALINPIATQALTQPIDWAIAVIGFAILWQLKWPAWMLVLAGGATGVLLALIGLY</sequence>
<keyword evidence="6 7" id="KW-0472">Membrane</keyword>
<feature type="transmembrane region" description="Helical" evidence="7">
    <location>
        <begin position="140"/>
        <end position="173"/>
    </location>
</feature>
<proteinExistence type="inferred from homology"/>
<evidence type="ECO:0000256" key="6">
    <source>
        <dbReference type="ARBA" id="ARBA00023136"/>
    </source>
</evidence>
<dbReference type="RefSeq" id="WP_133571457.1">
    <property type="nucleotide sequence ID" value="NZ_SNYR01000001.1"/>
</dbReference>
<dbReference type="EMBL" id="SNYR01000001">
    <property type="protein sequence ID" value="TDQ66784.1"/>
    <property type="molecule type" value="Genomic_DNA"/>
</dbReference>
<dbReference type="OrthoDB" id="8969999at2"/>
<feature type="transmembrane region" description="Helical" evidence="7">
    <location>
        <begin position="374"/>
        <end position="392"/>
    </location>
</feature>
<evidence type="ECO:0000256" key="7">
    <source>
        <dbReference type="SAM" id="Phobius"/>
    </source>
</evidence>
<feature type="transmembrane region" description="Helical" evidence="7">
    <location>
        <begin position="288"/>
        <end position="313"/>
    </location>
</feature>
<reference evidence="8 9" key="1">
    <citation type="submission" date="2019-03" db="EMBL/GenBank/DDBJ databases">
        <title>Genomic Encyclopedia of Type Strains, Phase III (KMG-III): the genomes of soil and plant-associated and newly described type strains.</title>
        <authorList>
            <person name="Whitman W."/>
        </authorList>
    </citation>
    <scope>NUCLEOTIDE SEQUENCE [LARGE SCALE GENOMIC DNA]</scope>
    <source>
        <strain evidence="8 9">CGMCC 1.7002</strain>
    </source>
</reference>
<evidence type="ECO:0000313" key="8">
    <source>
        <dbReference type="EMBL" id="TDQ66784.1"/>
    </source>
</evidence>
<keyword evidence="3" id="KW-1003">Cell membrane</keyword>
<feature type="transmembrane region" description="Helical" evidence="7">
    <location>
        <begin position="114"/>
        <end position="134"/>
    </location>
</feature>
<feature type="transmembrane region" description="Helical" evidence="7">
    <location>
        <begin position="325"/>
        <end position="343"/>
    </location>
</feature>
<feature type="transmembrane region" description="Helical" evidence="7">
    <location>
        <begin position="7"/>
        <end position="29"/>
    </location>
</feature>
<dbReference type="Proteomes" id="UP000295391">
    <property type="component" value="Unassembled WGS sequence"/>
</dbReference>
<accession>A0A4R6VVM9</accession>
<evidence type="ECO:0000256" key="2">
    <source>
        <dbReference type="ARBA" id="ARBA00005262"/>
    </source>
</evidence>
<dbReference type="GO" id="GO:0015109">
    <property type="term" value="F:chromate transmembrane transporter activity"/>
    <property type="evidence" value="ECO:0007669"/>
    <property type="project" value="InterPro"/>
</dbReference>
<evidence type="ECO:0000256" key="5">
    <source>
        <dbReference type="ARBA" id="ARBA00022989"/>
    </source>
</evidence>
<evidence type="ECO:0000256" key="1">
    <source>
        <dbReference type="ARBA" id="ARBA00004651"/>
    </source>
</evidence>
<feature type="transmembrane region" description="Helical" evidence="7">
    <location>
        <begin position="78"/>
        <end position="102"/>
    </location>
</feature>
<dbReference type="NCBIfam" id="TIGR00937">
    <property type="entry name" value="2A51"/>
    <property type="match status" value="1"/>
</dbReference>
<dbReference type="Pfam" id="PF02417">
    <property type="entry name" value="Chromate_transp"/>
    <property type="match status" value="2"/>
</dbReference>
<name>A0A4R6VVM9_9HYPH</name>
<dbReference type="AlphaFoldDB" id="A0A4R6VVM9"/>
<gene>
    <name evidence="8" type="ORF">ATL17_0788</name>
</gene>
<keyword evidence="4 7" id="KW-0812">Transmembrane</keyword>
<comment type="similarity">
    <text evidence="2">Belongs to the chromate ion transporter (CHR) (TC 2.A.51) family.</text>
</comment>
<dbReference type="InterPro" id="IPR014047">
    <property type="entry name" value="Chr_Tranpt_l_chain"/>
</dbReference>
<organism evidence="8 9">
    <name type="scientific">Maritalea mobilis</name>
    <dbReference type="NCBI Taxonomy" id="483324"/>
    <lineage>
        <taxon>Bacteria</taxon>
        <taxon>Pseudomonadati</taxon>
        <taxon>Pseudomonadota</taxon>
        <taxon>Alphaproteobacteria</taxon>
        <taxon>Hyphomicrobiales</taxon>
        <taxon>Devosiaceae</taxon>
        <taxon>Maritalea</taxon>
    </lineage>
</organism>